<keyword evidence="1" id="KW-0378">Hydrolase</keyword>
<dbReference type="InterPro" id="IPR006357">
    <property type="entry name" value="HAD-SF_hydro_IIA"/>
</dbReference>
<dbReference type="AlphaFoldDB" id="A0A1I5ED22"/>
<gene>
    <name evidence="1" type="ORF">SAMN04488056_103135</name>
</gene>
<dbReference type="CDD" id="cd07525">
    <property type="entry name" value="HAD_like"/>
    <property type="match status" value="1"/>
</dbReference>
<proteinExistence type="predicted"/>
<dbReference type="STRING" id="655353.SAMN04488056_103135"/>
<dbReference type="RefSeq" id="WP_090070678.1">
    <property type="nucleotide sequence ID" value="NZ_FOVR01000003.1"/>
</dbReference>
<dbReference type="NCBIfam" id="TIGR01459">
    <property type="entry name" value="HAD-SF-IIA-hyp4"/>
    <property type="match status" value="1"/>
</dbReference>
<reference evidence="1 2" key="1">
    <citation type="submission" date="2016-10" db="EMBL/GenBank/DDBJ databases">
        <authorList>
            <person name="de Groot N.N."/>
        </authorList>
    </citation>
    <scope>NUCLEOTIDE SEQUENCE [LARGE SCALE GENOMIC DNA]</scope>
    <source>
        <strain evidence="1 2">CGMCC 1.9157</strain>
    </source>
</reference>
<evidence type="ECO:0000313" key="2">
    <source>
        <dbReference type="Proteomes" id="UP000199236"/>
    </source>
</evidence>
<dbReference type="GO" id="GO:0005737">
    <property type="term" value="C:cytoplasm"/>
    <property type="evidence" value="ECO:0007669"/>
    <property type="project" value="TreeGrafter"/>
</dbReference>
<dbReference type="InterPro" id="IPR006356">
    <property type="entry name" value="HAD-SF_hydro_IIA_hyp3"/>
</dbReference>
<keyword evidence="2" id="KW-1185">Reference proteome</keyword>
<name>A0A1I5ED22_9HYPH</name>
<dbReference type="Proteomes" id="UP000199236">
    <property type="component" value="Unassembled WGS sequence"/>
</dbReference>
<organism evidence="1 2">
    <name type="scientific">Cohaesibacter marisflavi</name>
    <dbReference type="NCBI Taxonomy" id="655353"/>
    <lineage>
        <taxon>Bacteria</taxon>
        <taxon>Pseudomonadati</taxon>
        <taxon>Pseudomonadota</taxon>
        <taxon>Alphaproteobacteria</taxon>
        <taxon>Hyphomicrobiales</taxon>
        <taxon>Cohaesibacteraceae</taxon>
    </lineage>
</organism>
<dbReference type="PANTHER" id="PTHR19288">
    <property type="entry name" value="4-NITROPHENYLPHOSPHATASE-RELATED"/>
    <property type="match status" value="1"/>
</dbReference>
<dbReference type="GO" id="GO:0016791">
    <property type="term" value="F:phosphatase activity"/>
    <property type="evidence" value="ECO:0007669"/>
    <property type="project" value="TreeGrafter"/>
</dbReference>
<dbReference type="SUPFAM" id="SSF56784">
    <property type="entry name" value="HAD-like"/>
    <property type="match status" value="1"/>
</dbReference>
<protein>
    <submittedName>
        <fullName evidence="1">HAD-superfamily class IIA hydrolase, TIGR01459</fullName>
    </submittedName>
</protein>
<dbReference type="EMBL" id="FOVR01000003">
    <property type="protein sequence ID" value="SFO09367.1"/>
    <property type="molecule type" value="Genomic_DNA"/>
</dbReference>
<dbReference type="PANTHER" id="PTHR19288:SF90">
    <property type="entry name" value="OS08G0542600 PROTEIN"/>
    <property type="match status" value="1"/>
</dbReference>
<dbReference type="InterPro" id="IPR036412">
    <property type="entry name" value="HAD-like_sf"/>
</dbReference>
<accession>A0A1I5ED22</accession>
<dbReference type="OrthoDB" id="9791073at2"/>
<dbReference type="InterPro" id="IPR023214">
    <property type="entry name" value="HAD_sf"/>
</dbReference>
<evidence type="ECO:0000313" key="1">
    <source>
        <dbReference type="EMBL" id="SFO09367.1"/>
    </source>
</evidence>
<sequence>MSSRIAGLSAIAPNYKGLLSDIWGVLHNGQTVNDCTVEALGNFRKDFGKVILITNAPRPSAQICEQLDSLGVPRDCYDAVVTSGDVTRAELTKIGKKKVFHLGHERNLPLFEGLGLELVGEDEAEMICCTSLLDNLTETPDDYDALLHRLAKRHLPFVCANPDRIADQGGKLVYCAGALADRYEAYGGEIVMAGKPEAPIYEASLAKFTEINGAPIAKSDILIIGDAMPTDMRGGHYQKIDALFITAGIHAQDFGPMDAPDDDRVSLRLTHEDVETVGFMTRLAW</sequence>
<dbReference type="Pfam" id="PF13242">
    <property type="entry name" value="Hydrolase_like"/>
    <property type="match status" value="1"/>
</dbReference>
<dbReference type="NCBIfam" id="TIGR01460">
    <property type="entry name" value="HAD-SF-IIA"/>
    <property type="match status" value="1"/>
</dbReference>
<dbReference type="Gene3D" id="3.40.50.1000">
    <property type="entry name" value="HAD superfamily/HAD-like"/>
    <property type="match status" value="2"/>
</dbReference>
<dbReference type="Pfam" id="PF13344">
    <property type="entry name" value="Hydrolase_6"/>
    <property type="match status" value="1"/>
</dbReference>